<name>L8J549_9GAMM</name>
<feature type="domain" description="DUF218" evidence="1">
    <location>
        <begin position="171"/>
        <end position="287"/>
    </location>
</feature>
<dbReference type="OrthoDB" id="3289889at2"/>
<dbReference type="Pfam" id="PF02698">
    <property type="entry name" value="DUF218"/>
    <property type="match status" value="1"/>
</dbReference>
<accession>L8J549</accession>
<dbReference type="InterPro" id="IPR051599">
    <property type="entry name" value="Cell_Envelope_Assoc"/>
</dbReference>
<evidence type="ECO:0000313" key="3">
    <source>
        <dbReference type="Proteomes" id="UP000011134"/>
    </source>
</evidence>
<comment type="caution">
    <text evidence="2">The sequence shown here is derived from an EMBL/GenBank/DDBJ whole genome shotgun (WGS) entry which is preliminary data.</text>
</comment>
<dbReference type="Proteomes" id="UP000011134">
    <property type="component" value="Unassembled WGS sequence"/>
</dbReference>
<evidence type="ECO:0000313" key="2">
    <source>
        <dbReference type="EMBL" id="ELR63881.1"/>
    </source>
</evidence>
<dbReference type="PANTHER" id="PTHR30336:SF4">
    <property type="entry name" value="ENVELOPE BIOGENESIS FACTOR ELYC"/>
    <property type="match status" value="1"/>
</dbReference>
<dbReference type="PATRIC" id="fig|1056511.3.peg.4150"/>
<dbReference type="GO" id="GO:0005886">
    <property type="term" value="C:plasma membrane"/>
    <property type="evidence" value="ECO:0007669"/>
    <property type="project" value="TreeGrafter"/>
</dbReference>
<gene>
    <name evidence="2" type="ORF">C942_03225</name>
</gene>
<dbReference type="RefSeq" id="WP_007469720.1">
    <property type="nucleotide sequence ID" value="NZ_AMZO01000034.1"/>
</dbReference>
<protein>
    <recommendedName>
        <fullName evidence="1">DUF218 domain-containing protein</fullName>
    </recommendedName>
</protein>
<keyword evidence="3" id="KW-1185">Reference proteome</keyword>
<organism evidence="2 3">
    <name type="scientific">Photobacterium marinum</name>
    <dbReference type="NCBI Taxonomy" id="1056511"/>
    <lineage>
        <taxon>Bacteria</taxon>
        <taxon>Pseudomonadati</taxon>
        <taxon>Pseudomonadota</taxon>
        <taxon>Gammaproteobacteria</taxon>
        <taxon>Vibrionales</taxon>
        <taxon>Vibrionaceae</taxon>
        <taxon>Photobacterium</taxon>
    </lineage>
</organism>
<sequence>MVTDNLQHALSAYNSPNRDQYPLDGKTVSNLDAVKHFLRQAITQLPDHFGLPLTIANMETFRGNIPAALQVFQQCFRSTTDDNDKIIALTYLAVWHHYSQAVNDDIAQRNESIALLKKFNEKQAREVENLLHSIEAIMATPLCINPNKNCGYFKSLRGNYVRGSYTRNNHAIVIMGYILNEDGSMADRLVQRLKVAIKLARLLPDSQLIVTGGLAKKGTTESQQMLQWLAKNGINSDRIIEESKAINTIENARFSLDILHDKKVSNATIISGSNHVHRSQILFEILQSKTDRPSLKFNHCAVNDGLMTTLFPTDQTKLFCYIDALRAFGLPAFNCEPFIQV</sequence>
<dbReference type="GO" id="GO:0043164">
    <property type="term" value="P:Gram-negative-bacterium-type cell wall biogenesis"/>
    <property type="evidence" value="ECO:0007669"/>
    <property type="project" value="TreeGrafter"/>
</dbReference>
<dbReference type="PANTHER" id="PTHR30336">
    <property type="entry name" value="INNER MEMBRANE PROTEIN, PROBABLE PERMEASE"/>
    <property type="match status" value="1"/>
</dbReference>
<dbReference type="EMBL" id="AMZO01000034">
    <property type="protein sequence ID" value="ELR63881.1"/>
    <property type="molecule type" value="Genomic_DNA"/>
</dbReference>
<dbReference type="AlphaFoldDB" id="L8J549"/>
<dbReference type="CDD" id="cd06259">
    <property type="entry name" value="YdcF-like"/>
    <property type="match status" value="1"/>
</dbReference>
<reference evidence="2 3" key="1">
    <citation type="submission" date="2012-12" db="EMBL/GenBank/DDBJ databases">
        <title>Genome Assembly of Photobacterium sp. AK15.</title>
        <authorList>
            <person name="Khatri I."/>
            <person name="Vaidya B."/>
            <person name="Srinivas T.N.R."/>
            <person name="Subramanian S."/>
            <person name="Pinnaka A."/>
        </authorList>
    </citation>
    <scope>NUCLEOTIDE SEQUENCE [LARGE SCALE GENOMIC DNA]</scope>
    <source>
        <strain evidence="2 3">AK15</strain>
    </source>
</reference>
<proteinExistence type="predicted"/>
<dbReference type="InterPro" id="IPR003848">
    <property type="entry name" value="DUF218"/>
</dbReference>
<dbReference type="Gene3D" id="3.40.50.620">
    <property type="entry name" value="HUPs"/>
    <property type="match status" value="1"/>
</dbReference>
<dbReference type="GO" id="GO:0000270">
    <property type="term" value="P:peptidoglycan metabolic process"/>
    <property type="evidence" value="ECO:0007669"/>
    <property type="project" value="TreeGrafter"/>
</dbReference>
<evidence type="ECO:0000259" key="1">
    <source>
        <dbReference type="Pfam" id="PF02698"/>
    </source>
</evidence>
<dbReference type="InterPro" id="IPR014729">
    <property type="entry name" value="Rossmann-like_a/b/a_fold"/>
</dbReference>